<dbReference type="InterPro" id="IPR015421">
    <property type="entry name" value="PyrdxlP-dep_Trfase_major"/>
</dbReference>
<keyword evidence="3" id="KW-0663">Pyridoxal phosphate</keyword>
<sequence length="174" mass="20176">MIFTISKLTGHAGSRFGWAIIKDETVYEKMLTYLSMNTMGVSREAQLRALKLLDVVVEGDGKQIFQFAYSTMRDRWTRLKQIISKSKRFSLQKLSSEYCTFFKRQRDASPAYAWVKCEREEDKNCYEILEAAGINGREGRVYSADNRYVRLSLIRSQDDFEILINKLTNLVAKG</sequence>
<dbReference type="InterPro" id="IPR015424">
    <property type="entry name" value="PyrdxlP-dep_Trfase"/>
</dbReference>
<dbReference type="SUPFAM" id="SSF53383">
    <property type="entry name" value="PLP-dependent transferases"/>
    <property type="match status" value="1"/>
</dbReference>
<reference evidence="5 6" key="1">
    <citation type="journal article" date="2012" name="Nat. Biotechnol.">
        <title>Draft genome sequence of pigeonpea (Cajanus cajan), an orphan legume crop of resource-poor farmers.</title>
        <authorList>
            <person name="Varshney R.K."/>
            <person name="Chen W."/>
            <person name="Li Y."/>
            <person name="Bharti A.K."/>
            <person name="Saxena R.K."/>
            <person name="Schlueter J.A."/>
            <person name="Donoghue M.T."/>
            <person name="Azam S."/>
            <person name="Fan G."/>
            <person name="Whaley A.M."/>
            <person name="Farmer A.D."/>
            <person name="Sheridan J."/>
            <person name="Iwata A."/>
            <person name="Tuteja R."/>
            <person name="Penmetsa R.V."/>
            <person name="Wu W."/>
            <person name="Upadhyaya H.D."/>
            <person name="Yang S.P."/>
            <person name="Shah T."/>
            <person name="Saxena K.B."/>
            <person name="Michael T."/>
            <person name="McCombie W.R."/>
            <person name="Yang B."/>
            <person name="Zhang G."/>
            <person name="Yang H."/>
            <person name="Wang J."/>
            <person name="Spillane C."/>
            <person name="Cook D.R."/>
            <person name="May G.D."/>
            <person name="Xu X."/>
            <person name="Jackson S.A."/>
        </authorList>
    </citation>
    <scope>NUCLEOTIDE SEQUENCE [LARGE SCALE GENOMIC DNA]</scope>
    <source>
        <strain evidence="6">cv. Asha</strain>
    </source>
</reference>
<dbReference type="InterPro" id="IPR015422">
    <property type="entry name" value="PyrdxlP-dep_Trfase_small"/>
</dbReference>
<comment type="subunit">
    <text evidence="2">Homodimer.</text>
</comment>
<gene>
    <name evidence="5" type="ORF">KK1_002583</name>
</gene>
<dbReference type="InterPro" id="IPR050478">
    <property type="entry name" value="Ethylene_sulfur-biosynth"/>
</dbReference>
<name>A0A151SNI1_CAJCA</name>
<feature type="domain" description="Alliinase C-terminal" evidence="4">
    <location>
        <begin position="1"/>
        <end position="171"/>
    </location>
</feature>
<dbReference type="Proteomes" id="UP000075243">
    <property type="component" value="Chromosome 11"/>
</dbReference>
<dbReference type="Gene3D" id="3.90.1150.10">
    <property type="entry name" value="Aspartate Aminotransferase, domain 1"/>
    <property type="match status" value="1"/>
</dbReference>
<dbReference type="GO" id="GO:0008483">
    <property type="term" value="F:transaminase activity"/>
    <property type="evidence" value="ECO:0007669"/>
    <property type="project" value="TreeGrafter"/>
</dbReference>
<evidence type="ECO:0000313" key="5">
    <source>
        <dbReference type="EMBL" id="KYP56345.1"/>
    </source>
</evidence>
<comment type="similarity">
    <text evidence="1">Belongs to the alliinase family.</text>
</comment>
<keyword evidence="5" id="KW-0456">Lyase</keyword>
<dbReference type="Pfam" id="PF04864">
    <property type="entry name" value="Alliinase_C"/>
    <property type="match status" value="1"/>
</dbReference>
<dbReference type="GO" id="GO:0006520">
    <property type="term" value="P:amino acid metabolic process"/>
    <property type="evidence" value="ECO:0007669"/>
    <property type="project" value="TreeGrafter"/>
</dbReference>
<evidence type="ECO:0000259" key="4">
    <source>
        <dbReference type="Pfam" id="PF04864"/>
    </source>
</evidence>
<dbReference type="AlphaFoldDB" id="A0A151SNI1"/>
<evidence type="ECO:0000256" key="3">
    <source>
        <dbReference type="ARBA" id="ARBA00022898"/>
    </source>
</evidence>
<keyword evidence="6" id="KW-1185">Reference proteome</keyword>
<proteinExistence type="inferred from homology"/>
<dbReference type="STRING" id="3821.A0A151SNI1"/>
<dbReference type="PANTHER" id="PTHR43795:SF20">
    <property type="entry name" value="TRYPTOPHAN AMINOTRANSFERASE-RELATED PROTEIN 3"/>
    <property type="match status" value="1"/>
</dbReference>
<evidence type="ECO:0000256" key="1">
    <source>
        <dbReference type="ARBA" id="ARBA00006312"/>
    </source>
</evidence>
<dbReference type="OMA" id="AENNINW"/>
<dbReference type="PANTHER" id="PTHR43795">
    <property type="entry name" value="BIFUNCTIONAL ASPARTATE AMINOTRANSFERASE AND GLUTAMATE/ASPARTATE-PREPHENATE AMINOTRANSFERASE-RELATED"/>
    <property type="match status" value="1"/>
</dbReference>
<dbReference type="GO" id="GO:0016846">
    <property type="term" value="F:carbon-sulfur lyase activity"/>
    <property type="evidence" value="ECO:0007669"/>
    <property type="project" value="InterPro"/>
</dbReference>
<accession>A0A151SNI1</accession>
<organism evidence="5 6">
    <name type="scientific">Cajanus cajan</name>
    <name type="common">Pigeon pea</name>
    <name type="synonym">Cajanus indicus</name>
    <dbReference type="NCBI Taxonomy" id="3821"/>
    <lineage>
        <taxon>Eukaryota</taxon>
        <taxon>Viridiplantae</taxon>
        <taxon>Streptophyta</taxon>
        <taxon>Embryophyta</taxon>
        <taxon>Tracheophyta</taxon>
        <taxon>Spermatophyta</taxon>
        <taxon>Magnoliopsida</taxon>
        <taxon>eudicotyledons</taxon>
        <taxon>Gunneridae</taxon>
        <taxon>Pentapetalae</taxon>
        <taxon>rosids</taxon>
        <taxon>fabids</taxon>
        <taxon>Fabales</taxon>
        <taxon>Fabaceae</taxon>
        <taxon>Papilionoideae</taxon>
        <taxon>50 kb inversion clade</taxon>
        <taxon>NPAAA clade</taxon>
        <taxon>indigoferoid/millettioid clade</taxon>
        <taxon>Phaseoleae</taxon>
        <taxon>Cajanus</taxon>
    </lineage>
</organism>
<protein>
    <submittedName>
        <fullName evidence="5">Alliin lyase</fullName>
    </submittedName>
</protein>
<evidence type="ECO:0000313" key="6">
    <source>
        <dbReference type="Proteomes" id="UP000075243"/>
    </source>
</evidence>
<dbReference type="EMBL" id="CM003613">
    <property type="protein sequence ID" value="KYP56345.1"/>
    <property type="molecule type" value="Genomic_DNA"/>
</dbReference>
<dbReference type="Gene3D" id="3.40.640.10">
    <property type="entry name" value="Type I PLP-dependent aspartate aminotransferase-like (Major domain)"/>
    <property type="match status" value="1"/>
</dbReference>
<dbReference type="InterPro" id="IPR006948">
    <property type="entry name" value="Alliinase_C"/>
</dbReference>
<evidence type="ECO:0000256" key="2">
    <source>
        <dbReference type="ARBA" id="ARBA00011738"/>
    </source>
</evidence>
<dbReference type="Gramene" id="C.cajan_02520.t">
    <property type="protein sequence ID" value="C.cajan_02520.t"/>
    <property type="gene ID" value="C.cajan_02520"/>
</dbReference>